<feature type="domain" description="N-acetyltransferase" evidence="1">
    <location>
        <begin position="1"/>
        <end position="156"/>
    </location>
</feature>
<dbReference type="AlphaFoldDB" id="A0AAU9AV00"/>
<evidence type="ECO:0000313" key="2">
    <source>
        <dbReference type="EMBL" id="BAV98825.1"/>
    </source>
</evidence>
<sequence>MHLRPYTPADREACLALFASNVPDYFAQIERDDFIDTLDNIDDYFVLELDGEGVVACGGYATARPDPDGGPQSNADLAVLCWGMVRRDLHRRGLGERLLSERLRRIDADPAYTAVVIETLPRCRDFFARHGFVTTREQADGFAPGYDLMAMRRPVPWPPRRAD</sequence>
<dbReference type="Pfam" id="PF13508">
    <property type="entry name" value="Acetyltransf_7"/>
    <property type="match status" value="1"/>
</dbReference>
<dbReference type="InterPro" id="IPR016181">
    <property type="entry name" value="Acyl_CoA_acyltransferase"/>
</dbReference>
<dbReference type="GO" id="GO:0016747">
    <property type="term" value="F:acyltransferase activity, transferring groups other than amino-acyl groups"/>
    <property type="evidence" value="ECO:0007669"/>
    <property type="project" value="InterPro"/>
</dbReference>
<protein>
    <submittedName>
        <fullName evidence="2">Acetyltransferase</fullName>
    </submittedName>
</protein>
<dbReference type="PROSITE" id="PS51186">
    <property type="entry name" value="GNAT"/>
    <property type="match status" value="1"/>
</dbReference>
<dbReference type="EMBL" id="AP014940">
    <property type="protein sequence ID" value="BAV98825.1"/>
    <property type="molecule type" value="Genomic_DNA"/>
</dbReference>
<dbReference type="KEGG" id="lem:LEN_3338"/>
<dbReference type="GeneID" id="83065161"/>
<name>A0AAU9AV00_LYSEN</name>
<dbReference type="Gene3D" id="3.40.630.30">
    <property type="match status" value="1"/>
</dbReference>
<evidence type="ECO:0000313" key="3">
    <source>
        <dbReference type="Proteomes" id="UP000218824"/>
    </source>
</evidence>
<dbReference type="Proteomes" id="UP000218824">
    <property type="component" value="Chromosome"/>
</dbReference>
<evidence type="ECO:0000259" key="1">
    <source>
        <dbReference type="PROSITE" id="PS51186"/>
    </source>
</evidence>
<organism evidence="2 3">
    <name type="scientific">Lysobacter enzymogenes</name>
    <dbReference type="NCBI Taxonomy" id="69"/>
    <lineage>
        <taxon>Bacteria</taxon>
        <taxon>Pseudomonadati</taxon>
        <taxon>Pseudomonadota</taxon>
        <taxon>Gammaproteobacteria</taxon>
        <taxon>Lysobacterales</taxon>
        <taxon>Lysobacteraceae</taxon>
        <taxon>Lysobacter</taxon>
    </lineage>
</organism>
<reference evidence="2 3" key="1">
    <citation type="journal article" date="2017" name="DNA Res.">
        <title>Complete genome sequence and expression profile of the commercial lytic enzyme producer Lysobacter enzymogenes M497-1.</title>
        <authorList>
            <person name="Takami H."/>
            <person name="Toyoda A."/>
            <person name="Uchiyama I."/>
            <person name="Itoh T."/>
            <person name="Takaki Y."/>
            <person name="Arai W."/>
            <person name="Nishi S."/>
            <person name="Kawai M."/>
            <person name="Shinya K."/>
            <person name="Ikeda H."/>
        </authorList>
    </citation>
    <scope>NUCLEOTIDE SEQUENCE [LARGE SCALE GENOMIC DNA]</scope>
    <source>
        <strain evidence="2 3">M497-1</strain>
    </source>
</reference>
<gene>
    <name evidence="2" type="ORF">LEN_3338</name>
</gene>
<dbReference type="SUPFAM" id="SSF55729">
    <property type="entry name" value="Acyl-CoA N-acyltransferases (Nat)"/>
    <property type="match status" value="1"/>
</dbReference>
<accession>A0AAU9AV00</accession>
<proteinExistence type="predicted"/>
<dbReference type="InterPro" id="IPR000182">
    <property type="entry name" value="GNAT_dom"/>
</dbReference>
<dbReference type="RefSeq" id="WP_096379199.1">
    <property type="nucleotide sequence ID" value="NZ_AP014940.1"/>
</dbReference>